<name>A0AAD9D8U8_9STRA</name>
<keyword evidence="1 3" id="KW-0378">Hydrolase</keyword>
<proteinExistence type="predicted"/>
<feature type="domain" description="Histone deacetylase" evidence="2">
    <location>
        <begin position="90"/>
        <end position="415"/>
    </location>
</feature>
<dbReference type="PRINTS" id="PR01270">
    <property type="entry name" value="HDASUPER"/>
</dbReference>
<dbReference type="AlphaFoldDB" id="A0AAD9D8U8"/>
<evidence type="ECO:0000313" key="4">
    <source>
        <dbReference type="Proteomes" id="UP001224775"/>
    </source>
</evidence>
<organism evidence="3 4">
    <name type="scientific">Skeletonema marinoi</name>
    <dbReference type="NCBI Taxonomy" id="267567"/>
    <lineage>
        <taxon>Eukaryota</taxon>
        <taxon>Sar</taxon>
        <taxon>Stramenopiles</taxon>
        <taxon>Ochrophyta</taxon>
        <taxon>Bacillariophyta</taxon>
        <taxon>Coscinodiscophyceae</taxon>
        <taxon>Thalassiosirophycidae</taxon>
        <taxon>Thalassiosirales</taxon>
        <taxon>Skeletonemataceae</taxon>
        <taxon>Skeletonema</taxon>
        <taxon>Skeletonema marinoi-dohrnii complex</taxon>
    </lineage>
</organism>
<evidence type="ECO:0000313" key="3">
    <source>
        <dbReference type="EMBL" id="KAK1738357.1"/>
    </source>
</evidence>
<dbReference type="InterPro" id="IPR044150">
    <property type="entry name" value="HDAC_classIV"/>
</dbReference>
<dbReference type="InterPro" id="IPR023696">
    <property type="entry name" value="Ureohydrolase_dom_sf"/>
</dbReference>
<dbReference type="InterPro" id="IPR000286">
    <property type="entry name" value="HDACs"/>
</dbReference>
<comment type="caution">
    <text evidence="3">The sequence shown here is derived from an EMBL/GenBank/DDBJ whole genome shotgun (WGS) entry which is preliminary data.</text>
</comment>
<dbReference type="InterPro" id="IPR023801">
    <property type="entry name" value="His_deacetylse_dom"/>
</dbReference>
<dbReference type="PANTHER" id="PTHR10625:SF19">
    <property type="entry name" value="HISTONE DEACETYLASE 12"/>
    <property type="match status" value="1"/>
</dbReference>
<dbReference type="CDD" id="cd09993">
    <property type="entry name" value="HDAC_classIV"/>
    <property type="match status" value="1"/>
</dbReference>
<keyword evidence="4" id="KW-1185">Reference proteome</keyword>
<dbReference type="Pfam" id="PF00850">
    <property type="entry name" value="Hist_deacetyl"/>
    <property type="match status" value="1"/>
</dbReference>
<accession>A0AAD9D8U8</accession>
<dbReference type="Proteomes" id="UP001224775">
    <property type="component" value="Unassembled WGS sequence"/>
</dbReference>
<dbReference type="GO" id="GO:0040029">
    <property type="term" value="P:epigenetic regulation of gene expression"/>
    <property type="evidence" value="ECO:0007669"/>
    <property type="project" value="TreeGrafter"/>
</dbReference>
<evidence type="ECO:0000259" key="2">
    <source>
        <dbReference type="Pfam" id="PF00850"/>
    </source>
</evidence>
<reference evidence="3" key="1">
    <citation type="submission" date="2023-06" db="EMBL/GenBank/DDBJ databases">
        <title>Survivors Of The Sea: Transcriptome response of Skeletonema marinoi to long-term dormancy.</title>
        <authorList>
            <person name="Pinder M.I.M."/>
            <person name="Kourtchenko O."/>
            <person name="Robertson E.K."/>
            <person name="Larsson T."/>
            <person name="Maumus F."/>
            <person name="Osuna-Cruz C.M."/>
            <person name="Vancaester E."/>
            <person name="Stenow R."/>
            <person name="Vandepoele K."/>
            <person name="Ploug H."/>
            <person name="Bruchert V."/>
            <person name="Godhe A."/>
            <person name="Topel M."/>
        </authorList>
    </citation>
    <scope>NUCLEOTIDE SEQUENCE</scope>
    <source>
        <strain evidence="3">R05AC</strain>
    </source>
</reference>
<sequence length="434" mass="49256">MQLLSIYFIIFLFMIFRGSSFFRHASAFGGGGRLHQRQQTLRLQASSTSVAHVGDTVSKDESSTTTNLLPYFSIYYNDVWEVDMPPGHRFPMSKYKKVRKAVQAHINDSEQQIQCDFRVSPLATFEQISTTHCTEYIQRYLSGQMTEAENRNIGFPWTLQHVNRTLSSTGGTVAAACDAYEEYIRRCNTLDLDVSDDQTDNAHLCWSAHIAGGTHHAFRDYGEGFCIFSDIAVAANVLLQKFPHQSSTADPTTKSKGIRRILIIDLDVHQGNGNAALFQGNDKVQTFSVHCRSNYFSKKEHSDLDIELPAGCTDDTYLTTLKHWLRRIEEHPFDDDSDQQGKQRQRQKPFDFIFYQAGVDIHKDDRLGRLSISQEGISKRNHLVFDFANRMRAPLVICMGGGYPKDDWAPILTAHAGVYIEAHQYLSSFGRDLT</sequence>
<dbReference type="Gene3D" id="3.40.800.20">
    <property type="entry name" value="Histone deacetylase domain"/>
    <property type="match status" value="1"/>
</dbReference>
<protein>
    <submittedName>
        <fullName evidence="3">Histone deacetylase, class IV</fullName>
        <ecNumber evidence="3">3.5.1.98</ecNumber>
    </submittedName>
</protein>
<gene>
    <name evidence="3" type="ORF">QTG54_011026</name>
</gene>
<dbReference type="EMBL" id="JATAAI010000021">
    <property type="protein sequence ID" value="KAK1738357.1"/>
    <property type="molecule type" value="Genomic_DNA"/>
</dbReference>
<dbReference type="InterPro" id="IPR037138">
    <property type="entry name" value="His_deacetylse_dom_sf"/>
</dbReference>
<dbReference type="PANTHER" id="PTHR10625">
    <property type="entry name" value="HISTONE DEACETYLASE HDAC1-RELATED"/>
    <property type="match status" value="1"/>
</dbReference>
<dbReference type="SUPFAM" id="SSF52768">
    <property type="entry name" value="Arginase/deacetylase"/>
    <property type="match status" value="1"/>
</dbReference>
<evidence type="ECO:0000256" key="1">
    <source>
        <dbReference type="ARBA" id="ARBA00022801"/>
    </source>
</evidence>
<dbReference type="GO" id="GO:0141221">
    <property type="term" value="F:histone deacetylase activity, hydrolytic mechanism"/>
    <property type="evidence" value="ECO:0007669"/>
    <property type="project" value="UniProtKB-EC"/>
</dbReference>
<dbReference type="EC" id="3.5.1.98" evidence="3"/>